<organism evidence="1 2">
    <name type="scientific">Hibiscus sabdariffa</name>
    <name type="common">roselle</name>
    <dbReference type="NCBI Taxonomy" id="183260"/>
    <lineage>
        <taxon>Eukaryota</taxon>
        <taxon>Viridiplantae</taxon>
        <taxon>Streptophyta</taxon>
        <taxon>Embryophyta</taxon>
        <taxon>Tracheophyta</taxon>
        <taxon>Spermatophyta</taxon>
        <taxon>Magnoliopsida</taxon>
        <taxon>eudicotyledons</taxon>
        <taxon>Gunneridae</taxon>
        <taxon>Pentapetalae</taxon>
        <taxon>rosids</taxon>
        <taxon>malvids</taxon>
        <taxon>Malvales</taxon>
        <taxon>Malvaceae</taxon>
        <taxon>Malvoideae</taxon>
        <taxon>Hibiscus</taxon>
    </lineage>
</organism>
<gene>
    <name evidence="1" type="ORF">V6N12_071116</name>
</gene>
<accession>A0ABR2FJ20</accession>
<dbReference type="EMBL" id="JBBPBM010000006">
    <property type="protein sequence ID" value="KAK8580865.1"/>
    <property type="molecule type" value="Genomic_DNA"/>
</dbReference>
<name>A0ABR2FJ20_9ROSI</name>
<evidence type="ECO:0000313" key="2">
    <source>
        <dbReference type="Proteomes" id="UP001472677"/>
    </source>
</evidence>
<comment type="caution">
    <text evidence="1">The sequence shown here is derived from an EMBL/GenBank/DDBJ whole genome shotgun (WGS) entry which is preliminary data.</text>
</comment>
<dbReference type="Proteomes" id="UP001472677">
    <property type="component" value="Unassembled WGS sequence"/>
</dbReference>
<sequence>MLLSRNTTLGHIRRASHSMEFTISLCYGVVDAMAHLVLSGSLDYSRWMEPPLAVCDKLLIDEGHTVSSGITDASRVSYSLH</sequence>
<proteinExistence type="predicted"/>
<protein>
    <submittedName>
        <fullName evidence="1">Uncharacterized protein</fullName>
    </submittedName>
</protein>
<keyword evidence="2" id="KW-1185">Reference proteome</keyword>
<evidence type="ECO:0000313" key="1">
    <source>
        <dbReference type="EMBL" id="KAK8580865.1"/>
    </source>
</evidence>
<reference evidence="1 2" key="1">
    <citation type="journal article" date="2024" name="G3 (Bethesda)">
        <title>Genome assembly of Hibiscus sabdariffa L. provides insights into metabolisms of medicinal natural products.</title>
        <authorList>
            <person name="Kim T."/>
        </authorList>
    </citation>
    <scope>NUCLEOTIDE SEQUENCE [LARGE SCALE GENOMIC DNA]</scope>
    <source>
        <strain evidence="1">TK-2024</strain>
        <tissue evidence="1">Old leaves</tissue>
    </source>
</reference>